<evidence type="ECO:0000256" key="6">
    <source>
        <dbReference type="SAM" id="Phobius"/>
    </source>
</evidence>
<proteinExistence type="predicted"/>
<keyword evidence="4 6" id="KW-1133">Transmembrane helix</keyword>
<dbReference type="EMBL" id="CP121687">
    <property type="protein sequence ID" value="WZL68796.1"/>
    <property type="molecule type" value="Genomic_DNA"/>
</dbReference>
<feature type="transmembrane region" description="Helical" evidence="6">
    <location>
        <begin position="12"/>
        <end position="30"/>
    </location>
</feature>
<evidence type="ECO:0000256" key="4">
    <source>
        <dbReference type="ARBA" id="ARBA00022989"/>
    </source>
</evidence>
<protein>
    <submittedName>
        <fullName evidence="7">ATP synthase subunit I</fullName>
    </submittedName>
</protein>
<evidence type="ECO:0000313" key="7">
    <source>
        <dbReference type="EMBL" id="WZL68796.1"/>
    </source>
</evidence>
<dbReference type="RefSeq" id="WP_341875803.1">
    <property type="nucleotide sequence ID" value="NZ_CP121687.1"/>
</dbReference>
<organism evidence="7 8">
    <name type="scientific">Defluviitalea saccharophila</name>
    <dbReference type="NCBI Taxonomy" id="879970"/>
    <lineage>
        <taxon>Bacteria</taxon>
        <taxon>Bacillati</taxon>
        <taxon>Bacillota</taxon>
        <taxon>Clostridia</taxon>
        <taxon>Lachnospirales</taxon>
        <taxon>Defluviitaleaceae</taxon>
        <taxon>Defluviitalea</taxon>
    </lineage>
</organism>
<accession>A0ABZ2Y0E0</accession>
<sequence length="135" mass="15009">MNDRVPERNRLILRMIILGTVIGIAGSFIAEDSFGFIKGVSFGTIFSVLRLRLMEISIKKAVQMEKSRAQKYAASGYIARYILTGLVLTIAALEPSINLLGTVFGMLTMKAAVFLELYRDKKRSPKGIKVDHIKS</sequence>
<gene>
    <name evidence="7" type="ORF">QBE51_08140</name>
</gene>
<feature type="transmembrane region" description="Helical" evidence="6">
    <location>
        <begin position="99"/>
        <end position="118"/>
    </location>
</feature>
<keyword evidence="2" id="KW-1003">Cell membrane</keyword>
<keyword evidence="3 6" id="KW-0812">Transmembrane</keyword>
<feature type="transmembrane region" description="Helical" evidence="6">
    <location>
        <begin position="36"/>
        <end position="53"/>
    </location>
</feature>
<dbReference type="Pfam" id="PF03899">
    <property type="entry name" value="ATP-synt_I"/>
    <property type="match status" value="1"/>
</dbReference>
<comment type="subcellular location">
    <subcellularLocation>
        <location evidence="1">Cell membrane</location>
        <topology evidence="1">Multi-pass membrane protein</topology>
    </subcellularLocation>
</comment>
<dbReference type="InterPro" id="IPR005598">
    <property type="entry name" value="ATP_synth_I"/>
</dbReference>
<keyword evidence="5 6" id="KW-0472">Membrane</keyword>
<dbReference type="Proteomes" id="UP001486565">
    <property type="component" value="Chromosome"/>
</dbReference>
<keyword evidence="8" id="KW-1185">Reference proteome</keyword>
<evidence type="ECO:0000256" key="5">
    <source>
        <dbReference type="ARBA" id="ARBA00023136"/>
    </source>
</evidence>
<evidence type="ECO:0000256" key="3">
    <source>
        <dbReference type="ARBA" id="ARBA00022692"/>
    </source>
</evidence>
<evidence type="ECO:0000256" key="2">
    <source>
        <dbReference type="ARBA" id="ARBA00022475"/>
    </source>
</evidence>
<feature type="transmembrane region" description="Helical" evidence="6">
    <location>
        <begin position="74"/>
        <end position="93"/>
    </location>
</feature>
<reference evidence="7 8" key="1">
    <citation type="submission" date="2023-03" db="EMBL/GenBank/DDBJ databases">
        <title>Novel Species.</title>
        <authorList>
            <person name="Ma S."/>
        </authorList>
    </citation>
    <scope>NUCLEOTIDE SEQUENCE [LARGE SCALE GENOMIC DNA]</scope>
    <source>
        <strain evidence="7 8">LIND6LT2</strain>
    </source>
</reference>
<evidence type="ECO:0000256" key="1">
    <source>
        <dbReference type="ARBA" id="ARBA00004651"/>
    </source>
</evidence>
<evidence type="ECO:0000313" key="8">
    <source>
        <dbReference type="Proteomes" id="UP001486565"/>
    </source>
</evidence>
<name>A0ABZ2Y0E0_9FIRM</name>